<dbReference type="Pfam" id="PF14526">
    <property type="entry name" value="Cass2"/>
    <property type="match status" value="1"/>
</dbReference>
<sequence length="151" mass="16652">MRNDELHEALTVLGIGMQTSNDVAFDTVPAHWQRFFELGGPDMVTDRIGDEIYAVYSEFEHEGLDNSGTYTFVIGALVPAGTVPSDGLQVAVVPASQRVIFDVEAGRPDLVGEQWQQIWSHHDIDKTFVAEYEKYATDGAITISIGVRPQP</sequence>
<accession>A0ABT4MNT0</accession>
<dbReference type="Gene3D" id="3.20.80.10">
    <property type="entry name" value="Regulatory factor, effector binding domain"/>
    <property type="match status" value="1"/>
</dbReference>
<comment type="caution">
    <text evidence="2">The sequence shown here is derived from an EMBL/GenBank/DDBJ whole genome shotgun (WGS) entry which is preliminary data.</text>
</comment>
<dbReference type="SUPFAM" id="SSF55136">
    <property type="entry name" value="Probable bacterial effector-binding domain"/>
    <property type="match status" value="1"/>
</dbReference>
<keyword evidence="3" id="KW-1185">Reference proteome</keyword>
<dbReference type="InterPro" id="IPR029441">
    <property type="entry name" value="Cass2"/>
</dbReference>
<reference evidence="2" key="1">
    <citation type="submission" date="2022-12" db="EMBL/GenBank/DDBJ databases">
        <authorList>
            <person name="Krivoruchko A.V."/>
            <person name="Elkin A."/>
        </authorList>
    </citation>
    <scope>NUCLEOTIDE SEQUENCE</scope>
    <source>
        <strain evidence="2">IEGM 1388</strain>
    </source>
</reference>
<gene>
    <name evidence="2" type="ORF">O4213_01590</name>
</gene>
<dbReference type="InterPro" id="IPR053182">
    <property type="entry name" value="YobU-like_regulator"/>
</dbReference>
<proteinExistence type="predicted"/>
<dbReference type="PANTHER" id="PTHR36444:SF2">
    <property type="entry name" value="TRANSCRIPTIONAL REGULATOR PROTEIN YOBU-RELATED"/>
    <property type="match status" value="1"/>
</dbReference>
<dbReference type="EMBL" id="JAPWIE010000001">
    <property type="protein sequence ID" value="MCZ4548657.1"/>
    <property type="molecule type" value="Genomic_DNA"/>
</dbReference>
<dbReference type="PANTHER" id="PTHR36444">
    <property type="entry name" value="TRANSCRIPTIONAL REGULATOR PROTEIN YOBU-RELATED"/>
    <property type="match status" value="1"/>
</dbReference>
<protein>
    <submittedName>
        <fullName evidence="2">GyrI-like domain-containing protein</fullName>
    </submittedName>
</protein>
<evidence type="ECO:0000259" key="1">
    <source>
        <dbReference type="Pfam" id="PF14526"/>
    </source>
</evidence>
<dbReference type="RefSeq" id="WP_301569147.1">
    <property type="nucleotide sequence ID" value="NZ_JAPWIE010000001.1"/>
</dbReference>
<dbReference type="InterPro" id="IPR011256">
    <property type="entry name" value="Reg_factor_effector_dom_sf"/>
</dbReference>
<dbReference type="Proteomes" id="UP001067235">
    <property type="component" value="Unassembled WGS sequence"/>
</dbReference>
<feature type="domain" description="Integron-associated effector binding protein" evidence="1">
    <location>
        <begin position="8"/>
        <end position="122"/>
    </location>
</feature>
<evidence type="ECO:0000313" key="2">
    <source>
        <dbReference type="EMBL" id="MCZ4548657.1"/>
    </source>
</evidence>
<name>A0ABT4MNT0_GORRU</name>
<evidence type="ECO:0000313" key="3">
    <source>
        <dbReference type="Proteomes" id="UP001067235"/>
    </source>
</evidence>
<organism evidence="2 3">
    <name type="scientific">Gordonia rubripertincta</name>
    <name type="common">Rhodococcus corallinus</name>
    <dbReference type="NCBI Taxonomy" id="36822"/>
    <lineage>
        <taxon>Bacteria</taxon>
        <taxon>Bacillati</taxon>
        <taxon>Actinomycetota</taxon>
        <taxon>Actinomycetes</taxon>
        <taxon>Mycobacteriales</taxon>
        <taxon>Gordoniaceae</taxon>
        <taxon>Gordonia</taxon>
    </lineage>
</organism>